<feature type="domain" description="MaoC-like" evidence="2">
    <location>
        <begin position="16"/>
        <end position="127"/>
    </location>
</feature>
<evidence type="ECO:0000313" key="4">
    <source>
        <dbReference type="Proteomes" id="UP000680588"/>
    </source>
</evidence>
<dbReference type="SUPFAM" id="SSF54637">
    <property type="entry name" value="Thioesterase/thiol ester dehydrase-isomerase"/>
    <property type="match status" value="1"/>
</dbReference>
<dbReference type="EMBL" id="CP076456">
    <property type="protein sequence ID" value="QWQ35381.1"/>
    <property type="molecule type" value="Genomic_DNA"/>
</dbReference>
<name>A0A975S566_9MICC</name>
<dbReference type="AlphaFoldDB" id="A0A975S566"/>
<protein>
    <submittedName>
        <fullName evidence="3">MaoC family dehydratase</fullName>
    </submittedName>
</protein>
<dbReference type="RefSeq" id="WP_104052482.1">
    <property type="nucleotide sequence ID" value="NZ_CP076456.1"/>
</dbReference>
<dbReference type="PANTHER" id="PTHR42993:SF1">
    <property type="entry name" value="MAOC-LIKE DEHYDRATASE DOMAIN-CONTAINING PROTEIN"/>
    <property type="match status" value="1"/>
</dbReference>
<dbReference type="InterPro" id="IPR029069">
    <property type="entry name" value="HotDog_dom_sf"/>
</dbReference>
<evidence type="ECO:0000313" key="3">
    <source>
        <dbReference type="EMBL" id="QWQ35381.1"/>
    </source>
</evidence>
<dbReference type="PANTHER" id="PTHR42993">
    <property type="entry name" value="MAOC-LIKE DEHYDRATASE DOMAIN-CONTAINING PROTEIN"/>
    <property type="match status" value="1"/>
</dbReference>
<dbReference type="InterPro" id="IPR039375">
    <property type="entry name" value="NodN-like"/>
</dbReference>
<organism evidence="3 4">
    <name type="scientific">Arthrobacter sunyaminii</name>
    <dbReference type="NCBI Taxonomy" id="2816859"/>
    <lineage>
        <taxon>Bacteria</taxon>
        <taxon>Bacillati</taxon>
        <taxon>Actinomycetota</taxon>
        <taxon>Actinomycetes</taxon>
        <taxon>Micrococcales</taxon>
        <taxon>Micrococcaceae</taxon>
        <taxon>Arthrobacter</taxon>
    </lineage>
</organism>
<evidence type="ECO:0000259" key="2">
    <source>
        <dbReference type="Pfam" id="PF01575"/>
    </source>
</evidence>
<proteinExistence type="inferred from homology"/>
<dbReference type="KEGG" id="asun:KG104_12945"/>
<evidence type="ECO:0000256" key="1">
    <source>
        <dbReference type="ARBA" id="ARBA00005254"/>
    </source>
</evidence>
<dbReference type="CDD" id="cd03450">
    <property type="entry name" value="NodN"/>
    <property type="match status" value="1"/>
</dbReference>
<dbReference type="Pfam" id="PF01575">
    <property type="entry name" value="MaoC_dehydratas"/>
    <property type="match status" value="1"/>
</dbReference>
<reference evidence="3" key="1">
    <citation type="submission" date="2021-06" db="EMBL/GenBank/DDBJ databases">
        <title>Novel species in genus Arthrobacter.</title>
        <authorList>
            <person name="Zhang G."/>
        </authorList>
    </citation>
    <scope>NUCLEOTIDE SEQUENCE</scope>
    <source>
        <strain evidence="3">Zg-ZUI122</strain>
    </source>
</reference>
<comment type="similarity">
    <text evidence="1">Belongs to the enoyl-CoA hydratase/isomerase family.</text>
</comment>
<dbReference type="Proteomes" id="UP000680588">
    <property type="component" value="Chromosome"/>
</dbReference>
<accession>A0A975S566</accession>
<keyword evidence="4" id="KW-1185">Reference proteome</keyword>
<dbReference type="Gene3D" id="3.10.129.10">
    <property type="entry name" value="Hotdog Thioesterase"/>
    <property type="match status" value="1"/>
</dbReference>
<sequence>MAHFNSVQELEAAVGQRETSEWITIDQDRINRFADATDDHQWIHTDPERAAAGPFGSTIAHGFLVLSLLPALAADRVSVDGTVMGINYGLDRVRFPHPVPVNSRVRAVSELSKVETTGQGVRVVTAVTIELEGADKPAVVAEWITLYVLA</sequence>
<gene>
    <name evidence="3" type="ORF">KG104_12945</name>
</gene>
<dbReference type="InterPro" id="IPR002539">
    <property type="entry name" value="MaoC-like_dom"/>
</dbReference>